<evidence type="ECO:0000256" key="2">
    <source>
        <dbReference type="PIRNR" id="PIRNR026508"/>
    </source>
</evidence>
<evidence type="ECO:0000256" key="1">
    <source>
        <dbReference type="ARBA" id="ARBA00005541"/>
    </source>
</evidence>
<proteinExistence type="inferred from homology"/>
<evidence type="ECO:0000256" key="3">
    <source>
        <dbReference type="SAM" id="Coils"/>
    </source>
</evidence>
<keyword evidence="3" id="KW-0175">Coiled coil</keyword>
<evidence type="ECO:0000313" key="6">
    <source>
        <dbReference type="Proteomes" id="UP001595420"/>
    </source>
</evidence>
<feature type="region of interest" description="Disordered" evidence="4">
    <location>
        <begin position="1"/>
        <end position="40"/>
    </location>
</feature>
<gene>
    <name evidence="5" type="ORF">ACFOD3_20120</name>
</gene>
<reference evidence="6" key="1">
    <citation type="journal article" date="2019" name="Int. J. Syst. Evol. Microbiol.">
        <title>The Global Catalogue of Microorganisms (GCM) 10K type strain sequencing project: providing services to taxonomists for standard genome sequencing and annotation.</title>
        <authorList>
            <consortium name="The Broad Institute Genomics Platform"/>
            <consortium name="The Broad Institute Genome Sequencing Center for Infectious Disease"/>
            <person name="Wu L."/>
            <person name="Ma J."/>
        </authorList>
    </citation>
    <scope>NUCLEOTIDE SEQUENCE [LARGE SCALE GENOMIC DNA]</scope>
    <source>
        <strain evidence="6">CGMCC 1.16855</strain>
    </source>
</reference>
<evidence type="ECO:0000256" key="4">
    <source>
        <dbReference type="SAM" id="MobiDB-lite"/>
    </source>
</evidence>
<dbReference type="Proteomes" id="UP001595420">
    <property type="component" value="Unassembled WGS sequence"/>
</dbReference>
<comment type="similarity">
    <text evidence="1 2">Belongs to the TelA family.</text>
</comment>
<dbReference type="RefSeq" id="WP_216838286.1">
    <property type="nucleotide sequence ID" value="NZ_JAFNJS010000006.1"/>
</dbReference>
<dbReference type="PANTHER" id="PTHR38432">
    <property type="entry name" value="TELA-LIKE PROTEIN SAOUHSC_01408"/>
    <property type="match status" value="1"/>
</dbReference>
<keyword evidence="6" id="KW-1185">Reference proteome</keyword>
<feature type="coiled-coil region" evidence="3">
    <location>
        <begin position="352"/>
        <end position="379"/>
    </location>
</feature>
<evidence type="ECO:0000313" key="5">
    <source>
        <dbReference type="EMBL" id="MFC3002217.1"/>
    </source>
</evidence>
<dbReference type="Pfam" id="PF05816">
    <property type="entry name" value="TelA"/>
    <property type="match status" value="1"/>
</dbReference>
<feature type="compositionally biased region" description="Pro residues" evidence="4">
    <location>
        <begin position="8"/>
        <end position="18"/>
    </location>
</feature>
<dbReference type="InterPro" id="IPR008863">
    <property type="entry name" value="Toxic_anion-R_TelA"/>
</dbReference>
<dbReference type="PANTHER" id="PTHR38432:SF1">
    <property type="entry name" value="TELA-LIKE PROTEIN SAOUHSC_01408"/>
    <property type="match status" value="1"/>
</dbReference>
<sequence>MSTTKPNSPKPYGAPPAAPAANPVAAAQAAAERDLSEAAPARAAVPEALLSELAQQIDLSDPGSILRFGQQTQTQAQAAADAMLEGARNQETGEAGRTLASLLQTLRGFDVTKLDERPGFLARMFTKAGAEVTEIIGRYETVKGQIEGIGDKLDTHRTRLLEDVERLERLYQATLEWFHALGTHVQAGEEVLRRTDTESIPAMEAAVATATDDLAPQKLRDLRSARDELDRRVHDLRLTRQVAMQALPSIRLIQENDKALASKIHSVLANTVPLWRQQLAQALAIHRMREAGQAVKAATDLTNQLLTANAETLRRGNLEARTELERGVFDLAAVQKANAALVSTIEDSLRIADEARGQRLRAAEELEKLEGDIRRALKAAKPPPPAPRPV</sequence>
<protein>
    <submittedName>
        <fullName evidence="5">Toxic anion resistance protein</fullName>
    </submittedName>
</protein>
<feature type="compositionally biased region" description="Low complexity" evidence="4">
    <location>
        <begin position="19"/>
        <end position="30"/>
    </location>
</feature>
<comment type="caution">
    <text evidence="5">The sequence shown here is derived from an EMBL/GenBank/DDBJ whole genome shotgun (WGS) entry which is preliminary data.</text>
</comment>
<organism evidence="5 6">
    <name type="scientific">Falsiroseomonas tokyonensis</name>
    <dbReference type="NCBI Taxonomy" id="430521"/>
    <lineage>
        <taxon>Bacteria</taxon>
        <taxon>Pseudomonadati</taxon>
        <taxon>Pseudomonadota</taxon>
        <taxon>Alphaproteobacteria</taxon>
        <taxon>Acetobacterales</taxon>
        <taxon>Roseomonadaceae</taxon>
        <taxon>Falsiroseomonas</taxon>
    </lineage>
</organism>
<name>A0ABV7BX79_9PROT</name>
<accession>A0ABV7BX79</accession>
<dbReference type="EMBL" id="JBHRSB010000006">
    <property type="protein sequence ID" value="MFC3002217.1"/>
    <property type="molecule type" value="Genomic_DNA"/>
</dbReference>
<dbReference type="PIRSF" id="PIRSF026508">
    <property type="entry name" value="TelA"/>
    <property type="match status" value="1"/>
</dbReference>